<comment type="subcellular location">
    <subcellularLocation>
        <location evidence="1">Nucleus</location>
    </subcellularLocation>
</comment>
<dbReference type="PANTHER" id="PTHR48039">
    <property type="entry name" value="RNA-BINDING MOTIF PROTEIN 14B"/>
    <property type="match status" value="1"/>
</dbReference>
<evidence type="ECO:0000256" key="3">
    <source>
        <dbReference type="ARBA" id="ARBA00022884"/>
    </source>
</evidence>
<gene>
    <name evidence="5" type="ORF">CB5_LOCUS23679</name>
</gene>
<protein>
    <recommendedName>
        <fullName evidence="6">RRM domain-containing protein</fullName>
    </recommendedName>
</protein>
<keyword evidence="2" id="KW-0677">Repeat</keyword>
<organism evidence="5">
    <name type="scientific">Ananas comosus var. bracteatus</name>
    <name type="common">red pineapple</name>
    <dbReference type="NCBI Taxonomy" id="296719"/>
    <lineage>
        <taxon>Eukaryota</taxon>
        <taxon>Viridiplantae</taxon>
        <taxon>Streptophyta</taxon>
        <taxon>Embryophyta</taxon>
        <taxon>Tracheophyta</taxon>
        <taxon>Spermatophyta</taxon>
        <taxon>Magnoliopsida</taxon>
        <taxon>Liliopsida</taxon>
        <taxon>Poales</taxon>
        <taxon>Bromeliaceae</taxon>
        <taxon>Bromelioideae</taxon>
        <taxon>Ananas</taxon>
    </lineage>
</organism>
<dbReference type="SUPFAM" id="SSF54928">
    <property type="entry name" value="RNA-binding domain, RBD"/>
    <property type="match status" value="1"/>
</dbReference>
<evidence type="ECO:0000256" key="2">
    <source>
        <dbReference type="ARBA" id="ARBA00022737"/>
    </source>
</evidence>
<keyword evidence="3" id="KW-0694">RNA-binding</keyword>
<name>A0A6V7QBW1_ANACO</name>
<evidence type="ECO:0000256" key="1">
    <source>
        <dbReference type="ARBA" id="ARBA00004123"/>
    </source>
</evidence>
<dbReference type="InterPro" id="IPR035979">
    <property type="entry name" value="RBD_domain_sf"/>
</dbReference>
<evidence type="ECO:0000313" key="5">
    <source>
        <dbReference type="EMBL" id="CAD1840468.1"/>
    </source>
</evidence>
<sequence length="125" mass="14109">MYQELDLLSVICKDNDTRGGEETLQRCSPFACLQTKPCHTKGKAFDGRKEGTVSVKKHSRGVAFVEFKEHKHAIVCLRVLNNNPEGGYEELPNQEAFATWTQAKQAEQKENKKKDAKALLFIQQG</sequence>
<dbReference type="GO" id="GO:0003729">
    <property type="term" value="F:mRNA binding"/>
    <property type="evidence" value="ECO:0007669"/>
    <property type="project" value="TreeGrafter"/>
</dbReference>
<dbReference type="EMBL" id="LR862135">
    <property type="protein sequence ID" value="CAD1840468.1"/>
    <property type="molecule type" value="Genomic_DNA"/>
</dbReference>
<keyword evidence="4" id="KW-0539">Nucleus</keyword>
<evidence type="ECO:0008006" key="6">
    <source>
        <dbReference type="Google" id="ProtNLM"/>
    </source>
</evidence>
<dbReference type="GO" id="GO:0005634">
    <property type="term" value="C:nucleus"/>
    <property type="evidence" value="ECO:0007669"/>
    <property type="project" value="UniProtKB-SubCell"/>
</dbReference>
<proteinExistence type="predicted"/>
<reference evidence="5" key="1">
    <citation type="submission" date="2020-07" db="EMBL/GenBank/DDBJ databases">
        <authorList>
            <person name="Lin J."/>
        </authorList>
    </citation>
    <scope>NUCLEOTIDE SEQUENCE</scope>
</reference>
<dbReference type="InterPro" id="IPR051945">
    <property type="entry name" value="RRM_MRD1_RNA_proc_ribogen"/>
</dbReference>
<evidence type="ECO:0000256" key="4">
    <source>
        <dbReference type="ARBA" id="ARBA00023242"/>
    </source>
</evidence>
<accession>A0A6V7QBW1</accession>
<dbReference type="PANTHER" id="PTHR48039:SF5">
    <property type="entry name" value="RNA-BINDING PROTEIN 28"/>
    <property type="match status" value="1"/>
</dbReference>
<dbReference type="Gene3D" id="3.30.70.330">
    <property type="match status" value="1"/>
</dbReference>
<dbReference type="AlphaFoldDB" id="A0A6V7QBW1"/>
<dbReference type="InterPro" id="IPR012677">
    <property type="entry name" value="Nucleotide-bd_a/b_plait_sf"/>
</dbReference>